<feature type="region of interest" description="Disordered" evidence="1">
    <location>
        <begin position="444"/>
        <end position="477"/>
    </location>
</feature>
<sequence>MLQICNPSNTFDIQARLHALSSNVVQIGGVNGDMGEWVLQPKEERSVPVTIRLPAPGLIKEHLSLENLTARQDPVHVSITILRHDEAVSAQFDPNSEGTLCLPVSAVARGEDGSLHLCSDESAALTIRNGCSKDLVLTADLNDFPVQFGEKEDGSDTYVATLKASQSQAVPWTLTAVPPLRADQVQTILQHGAATLQTTAEVRVAKVVDTAPYNVFHAFSRRQTPAVGQCVLLVPVVVSLAMSEGFAKPTHINLGAVGLADGRRHDGRDSLQSDATKCSAKILLVNMSSYLPLRLQVECQPTIRFSSTRIEIPPGSSVEVEATLQLQLIPSQGPFRYEAFFVNELNPENDIAVSFTGQHYWKVFRLTAGENEGVNESVSLPPLRLESFALSSILSEVKWNVTATEQGVQLDVHIQHNPKLENIVELLALNYDATASIEKLTFQSDSNANEGGGGGDSLASSGVTAQSATSRHKGALSTNRTHRMRLRCVLRESSLAKLVNIFFGFKSKKQAEIWEFSRVAEIEKRLRTSASHNIWLGTVIFSNPLTDDEEIQVFGKLDPFSTFSMPSKLLVRPVRVRPASMAAVTLDADDNASVATYYVGEVTVNNICEGYVAQLSLQVLFSDHLSIPLRVEVTTTSTGFASESPQGETGRVDREAPDSTTAFTSSSSGTKANSNPLKSEVPDAHSFKVLPMESEVLKIVIRAADSEVKTIQQSLLEQYITLVVTDDSVPFSINVSRVSIMAVEIDAEEETYDDERHLLPATPPKPDGDIAVENSMIQALASTTTAVGHATADGGPGAADAAGGAAPAPATAKPGMLGEGKAAFPQQVLSLKNCIPMQGCTGAYALSLSFPREDAPQTDIGIRNNLTDRSVEYTVSVTSQSPQPWLLAAGTMKLEPGETQNLRLSILSVDAGSFVSYLSISNSANPSEMVYLRLSAEVFLPSAGEGLFEIISSTGQRVTSNTTRTVSMGHLYGGGAHRPYIALEIVNRGNLALEFPVSVVKPFRLELKPLRHQGLHGGAHGHHEHRPKDALGEKALVSNTSALFDGKLVVCHIYGVPTASRQKYIVVDPKSRVRLTFLLTCNQLNAPPGYGVAGEADVVFRCKETRDSHFTFKAKFELYPPTFQVENEYFLTVDATKACGEASVVVRNLLNVAQSFAFRTQSPVLYVVAGTGSPEEDVSAFNTVMDSAAVCPASFATIEVPARSSGYFAVRVDSMRAAALLNFDKNEGAHPILIEHAHILNVGNPMERVHLQFHQSSEGSQSAMMTAIRPVKVGGQYISEHYIIRFVQQFTSTMSQCEERLVALFKFYEGRKTTDATHVPSMSTTSSDEDESEPHNRSIQYDASLDQASVLSSEDAPDSTARRAVQRGSPQTSADTSRPARLSPAEWQAIHVLLLDLTWLVDELVYYSILLCNSRRIDSYCSFVTAAVMNHPVMRAWRQTKRVFPINREEGVFAQFVEALDALPCPSPSLSSS</sequence>
<feature type="region of interest" description="Disordered" evidence="1">
    <location>
        <begin position="1352"/>
        <end position="1380"/>
    </location>
</feature>
<dbReference type="PANTHER" id="PTHR39211:SF1">
    <property type="entry name" value="ABNORMAL SPINDLE-LIKE MICROCEPHALY-ASSOCIATED PROTEIN ASH DOMAIN-CONTAINING PROTEIN"/>
    <property type="match status" value="1"/>
</dbReference>
<feature type="region of interest" description="Disordered" evidence="1">
    <location>
        <begin position="791"/>
        <end position="813"/>
    </location>
</feature>
<dbReference type="EMBL" id="ATMH01009805">
    <property type="protein sequence ID" value="EPY18711.1"/>
    <property type="molecule type" value="Genomic_DNA"/>
</dbReference>
<dbReference type="Proteomes" id="UP000015354">
    <property type="component" value="Unassembled WGS sequence"/>
</dbReference>
<feature type="region of interest" description="Disordered" evidence="1">
    <location>
        <begin position="1316"/>
        <end position="1337"/>
    </location>
</feature>
<dbReference type="PANTHER" id="PTHR39211">
    <property type="entry name" value="CHROMOSOME 7, WHOLE GENOME SHOTGUN SEQUENCE"/>
    <property type="match status" value="1"/>
</dbReference>
<feature type="compositionally biased region" description="Low complexity" evidence="1">
    <location>
        <begin position="659"/>
        <end position="670"/>
    </location>
</feature>
<accession>S9UW04</accession>
<proteinExistence type="predicted"/>
<evidence type="ECO:0000313" key="3">
    <source>
        <dbReference type="Proteomes" id="UP000015354"/>
    </source>
</evidence>
<keyword evidence="3" id="KW-1185">Reference proteome</keyword>
<reference evidence="2 3" key="1">
    <citation type="journal article" date="2013" name="PLoS ONE">
        <title>Predicting the Proteins of Angomonas deanei, Strigomonas culicis and Their Respective Endosymbionts Reveals New Aspects of the Trypanosomatidae Family.</title>
        <authorList>
            <person name="Motta M.C."/>
            <person name="Martins A.C."/>
            <person name="de Souza S.S."/>
            <person name="Catta-Preta C.M."/>
            <person name="Silva R."/>
            <person name="Klein C.C."/>
            <person name="de Almeida L.G."/>
            <person name="de Lima Cunha O."/>
            <person name="Ciapina L.P."/>
            <person name="Brocchi M."/>
            <person name="Colabardini A.C."/>
            <person name="de Araujo Lima B."/>
            <person name="Machado C.R."/>
            <person name="de Almeida Soares C.M."/>
            <person name="Probst C.M."/>
            <person name="de Menezes C.B."/>
            <person name="Thompson C.E."/>
            <person name="Bartholomeu D.C."/>
            <person name="Gradia D.F."/>
            <person name="Pavoni D.P."/>
            <person name="Grisard E.C."/>
            <person name="Fantinatti-Garboggini F."/>
            <person name="Marchini F.K."/>
            <person name="Rodrigues-Luiz G.F."/>
            <person name="Wagner G."/>
            <person name="Goldman G.H."/>
            <person name="Fietto J.L."/>
            <person name="Elias M.C."/>
            <person name="Goldman M.H."/>
            <person name="Sagot M.F."/>
            <person name="Pereira M."/>
            <person name="Stoco P.H."/>
            <person name="de Mendonca-Neto R.P."/>
            <person name="Teixeira S.M."/>
            <person name="Maciel T.E."/>
            <person name="de Oliveira Mendes T.A."/>
            <person name="Urmenyi T.P."/>
            <person name="de Souza W."/>
            <person name="Schenkman S."/>
            <person name="de Vasconcelos A.T."/>
        </authorList>
    </citation>
    <scope>NUCLEOTIDE SEQUENCE [LARGE SCALE GENOMIC DNA]</scope>
</reference>
<feature type="compositionally biased region" description="Low complexity" evidence="1">
    <location>
        <begin position="791"/>
        <end position="812"/>
    </location>
</feature>
<feature type="region of interest" description="Disordered" evidence="1">
    <location>
        <begin position="638"/>
        <end position="680"/>
    </location>
</feature>
<gene>
    <name evidence="2" type="ORF">STCU_09805</name>
</gene>
<protein>
    <submittedName>
        <fullName evidence="2">Uncharacterized protein</fullName>
    </submittedName>
</protein>
<evidence type="ECO:0000313" key="2">
    <source>
        <dbReference type="EMBL" id="EPY18711.1"/>
    </source>
</evidence>
<organism evidence="2 3">
    <name type="scientific">Strigomonas culicis</name>
    <dbReference type="NCBI Taxonomy" id="28005"/>
    <lineage>
        <taxon>Eukaryota</taxon>
        <taxon>Discoba</taxon>
        <taxon>Euglenozoa</taxon>
        <taxon>Kinetoplastea</taxon>
        <taxon>Metakinetoplastina</taxon>
        <taxon>Trypanosomatida</taxon>
        <taxon>Trypanosomatidae</taxon>
        <taxon>Strigomonadinae</taxon>
        <taxon>Strigomonas</taxon>
    </lineage>
</organism>
<evidence type="ECO:0000256" key="1">
    <source>
        <dbReference type="SAM" id="MobiDB-lite"/>
    </source>
</evidence>
<dbReference type="OrthoDB" id="252265at2759"/>
<feature type="compositionally biased region" description="Polar residues" evidence="1">
    <location>
        <begin position="638"/>
        <end position="647"/>
    </location>
</feature>
<comment type="caution">
    <text evidence="2">The sequence shown here is derived from an EMBL/GenBank/DDBJ whole genome shotgun (WGS) entry which is preliminary data.</text>
</comment>
<name>S9UW04_9TRYP</name>